<dbReference type="EMBL" id="BSYO01000011">
    <property type="protein sequence ID" value="GMH11307.1"/>
    <property type="molecule type" value="Genomic_DNA"/>
</dbReference>
<evidence type="ECO:0000256" key="1">
    <source>
        <dbReference type="SAM" id="MobiDB-lite"/>
    </source>
</evidence>
<dbReference type="AlphaFoldDB" id="A0AAD3XNE3"/>
<feature type="compositionally biased region" description="Low complexity" evidence="1">
    <location>
        <begin position="10"/>
        <end position="21"/>
    </location>
</feature>
<evidence type="ECO:0000313" key="3">
    <source>
        <dbReference type="Proteomes" id="UP001279734"/>
    </source>
</evidence>
<evidence type="ECO:0000313" key="2">
    <source>
        <dbReference type="EMBL" id="GMH11307.1"/>
    </source>
</evidence>
<keyword evidence="3" id="KW-1185">Reference proteome</keyword>
<feature type="region of interest" description="Disordered" evidence="1">
    <location>
        <begin position="100"/>
        <end position="135"/>
    </location>
</feature>
<dbReference type="Proteomes" id="UP001279734">
    <property type="component" value="Unassembled WGS sequence"/>
</dbReference>
<comment type="caution">
    <text evidence="2">The sequence shown here is derived from an EMBL/GenBank/DDBJ whole genome shotgun (WGS) entry which is preliminary data.</text>
</comment>
<proteinExistence type="predicted"/>
<reference evidence="2" key="1">
    <citation type="submission" date="2023-05" db="EMBL/GenBank/DDBJ databases">
        <title>Nepenthes gracilis genome sequencing.</title>
        <authorList>
            <person name="Fukushima K."/>
        </authorList>
    </citation>
    <scope>NUCLEOTIDE SEQUENCE</scope>
    <source>
        <strain evidence="2">SING2019-196</strain>
    </source>
</reference>
<feature type="compositionally biased region" description="Basic and acidic residues" evidence="1">
    <location>
        <begin position="100"/>
        <end position="116"/>
    </location>
</feature>
<feature type="region of interest" description="Disordered" evidence="1">
    <location>
        <begin position="1"/>
        <end position="21"/>
    </location>
</feature>
<accession>A0AAD3XNE3</accession>
<name>A0AAD3XNE3_NEPGR</name>
<protein>
    <submittedName>
        <fullName evidence="2">Uncharacterized protein</fullName>
    </submittedName>
</protein>
<gene>
    <name evidence="2" type="ORF">Nepgr_013148</name>
</gene>
<organism evidence="2 3">
    <name type="scientific">Nepenthes gracilis</name>
    <name type="common">Slender pitcher plant</name>
    <dbReference type="NCBI Taxonomy" id="150966"/>
    <lineage>
        <taxon>Eukaryota</taxon>
        <taxon>Viridiplantae</taxon>
        <taxon>Streptophyta</taxon>
        <taxon>Embryophyta</taxon>
        <taxon>Tracheophyta</taxon>
        <taxon>Spermatophyta</taxon>
        <taxon>Magnoliopsida</taxon>
        <taxon>eudicotyledons</taxon>
        <taxon>Gunneridae</taxon>
        <taxon>Pentapetalae</taxon>
        <taxon>Caryophyllales</taxon>
        <taxon>Nepenthaceae</taxon>
        <taxon>Nepenthes</taxon>
    </lineage>
</organism>
<sequence>MMTTESAKNSVSSCSSSSSSSSSYVSCINSTICTHSLAASSNSSSFYPSQSRCEGLDLLVKAAYYVSGSAVGVPYFQKRVIRRRKRALKFSNLIFSNCSRDKKESHDKKERGRESEINDDSEQMKQRRAMALPSKYQDSVLLYPWKPRSHRRRSSNI</sequence>